<dbReference type="SUPFAM" id="SSF54211">
    <property type="entry name" value="Ribosomal protein S5 domain 2-like"/>
    <property type="match status" value="1"/>
</dbReference>
<comment type="caution">
    <text evidence="2">The sequence shown here is derived from an EMBL/GenBank/DDBJ whole genome shotgun (WGS) entry which is preliminary data.</text>
</comment>
<dbReference type="InterPro" id="IPR027065">
    <property type="entry name" value="Lon_Prtase"/>
</dbReference>
<protein>
    <recommendedName>
        <fullName evidence="1">Lon proteolytic domain-containing protein</fullName>
    </recommendedName>
</protein>
<evidence type="ECO:0000259" key="1">
    <source>
        <dbReference type="Pfam" id="PF05362"/>
    </source>
</evidence>
<dbReference type="InterPro" id="IPR014721">
    <property type="entry name" value="Ribsml_uS5_D2-typ_fold_subgr"/>
</dbReference>
<accession>A0ABD2ICC5</accession>
<dbReference type="EMBL" id="JBICCN010000356">
    <property type="protein sequence ID" value="KAL3074880.1"/>
    <property type="molecule type" value="Genomic_DNA"/>
</dbReference>
<feature type="domain" description="Lon proteolytic" evidence="1">
    <location>
        <begin position="8"/>
        <end position="84"/>
    </location>
</feature>
<gene>
    <name evidence="2" type="ORF">niasHS_014325</name>
</gene>
<dbReference type="AlphaFoldDB" id="A0ABD2ICC5"/>
<sequence>MLSTESANKSGPSGGLAGGMAFVSLARGAKIRPNCAITGQVALYGAIVKVSGIAEKTKAACDARMQYLVLPEWNRVDFEAIPARGKRTKDKDWKEKELCIIVFMRGNSNAVRCRSTSVEGTRAVALFRYFNCIKKDN</sequence>
<dbReference type="Gene3D" id="3.30.230.10">
    <property type="match status" value="1"/>
</dbReference>
<dbReference type="PANTHER" id="PTHR43718:SF2">
    <property type="entry name" value="LON PROTEASE HOMOLOG, MITOCHONDRIAL"/>
    <property type="match status" value="1"/>
</dbReference>
<dbReference type="Proteomes" id="UP001620645">
    <property type="component" value="Unassembled WGS sequence"/>
</dbReference>
<dbReference type="Pfam" id="PF05362">
    <property type="entry name" value="Lon_C"/>
    <property type="match status" value="1"/>
</dbReference>
<evidence type="ECO:0000313" key="3">
    <source>
        <dbReference type="Proteomes" id="UP001620645"/>
    </source>
</evidence>
<keyword evidence="3" id="KW-1185">Reference proteome</keyword>
<dbReference type="PRINTS" id="PR00830">
    <property type="entry name" value="ENDOLAPTASE"/>
</dbReference>
<organism evidence="2 3">
    <name type="scientific">Heterodera schachtii</name>
    <name type="common">Sugarbeet cyst nematode worm</name>
    <name type="synonym">Tylenchus schachtii</name>
    <dbReference type="NCBI Taxonomy" id="97005"/>
    <lineage>
        <taxon>Eukaryota</taxon>
        <taxon>Metazoa</taxon>
        <taxon>Ecdysozoa</taxon>
        <taxon>Nematoda</taxon>
        <taxon>Chromadorea</taxon>
        <taxon>Rhabditida</taxon>
        <taxon>Tylenchina</taxon>
        <taxon>Tylenchomorpha</taxon>
        <taxon>Tylenchoidea</taxon>
        <taxon>Heteroderidae</taxon>
        <taxon>Heteroderinae</taxon>
        <taxon>Heterodera</taxon>
    </lineage>
</organism>
<dbReference type="InterPro" id="IPR008269">
    <property type="entry name" value="Lon_proteolytic"/>
</dbReference>
<name>A0ABD2ICC5_HETSC</name>
<dbReference type="PANTHER" id="PTHR43718">
    <property type="entry name" value="LON PROTEASE"/>
    <property type="match status" value="1"/>
</dbReference>
<evidence type="ECO:0000313" key="2">
    <source>
        <dbReference type="EMBL" id="KAL3074880.1"/>
    </source>
</evidence>
<dbReference type="InterPro" id="IPR020568">
    <property type="entry name" value="Ribosomal_Su5_D2-typ_SF"/>
</dbReference>
<reference evidence="2 3" key="1">
    <citation type="submission" date="2024-10" db="EMBL/GenBank/DDBJ databases">
        <authorList>
            <person name="Kim D."/>
        </authorList>
    </citation>
    <scope>NUCLEOTIDE SEQUENCE [LARGE SCALE GENOMIC DNA]</scope>
    <source>
        <strain evidence="2">Taebaek</strain>
    </source>
</reference>
<proteinExistence type="predicted"/>